<reference evidence="1 2" key="1">
    <citation type="journal article" date="2011" name="Cell">
        <title>The monarch butterfly genome yields insights into long-distance migration.</title>
        <authorList>
            <person name="Zhan S."/>
            <person name="Merlin C."/>
            <person name="Boore J.L."/>
            <person name="Reppert S.M."/>
        </authorList>
    </citation>
    <scope>NUCLEOTIDE SEQUENCE [LARGE SCALE GENOMIC DNA]</scope>
    <source>
        <strain evidence="1">F-2</strain>
    </source>
</reference>
<proteinExistence type="predicted"/>
<name>A0A212F0R0_DANPL</name>
<gene>
    <name evidence="1" type="ORF">KGM_214230A</name>
</gene>
<evidence type="ECO:0000313" key="1">
    <source>
        <dbReference type="EMBL" id="OWR47336.1"/>
    </source>
</evidence>
<comment type="caution">
    <text evidence="1">The sequence shown here is derived from an EMBL/GenBank/DDBJ whole genome shotgun (WGS) entry which is preliminary data.</text>
</comment>
<dbReference type="AlphaFoldDB" id="A0A212F0R0"/>
<dbReference type="EMBL" id="AGBW02011047">
    <property type="protein sequence ID" value="OWR47336.1"/>
    <property type="molecule type" value="Genomic_DNA"/>
</dbReference>
<protein>
    <submittedName>
        <fullName evidence="1">SEC14</fullName>
    </submittedName>
</protein>
<dbReference type="Proteomes" id="UP000007151">
    <property type="component" value="Unassembled WGS sequence"/>
</dbReference>
<organism evidence="1 2">
    <name type="scientific">Danaus plexippus plexippus</name>
    <dbReference type="NCBI Taxonomy" id="278856"/>
    <lineage>
        <taxon>Eukaryota</taxon>
        <taxon>Metazoa</taxon>
        <taxon>Ecdysozoa</taxon>
        <taxon>Arthropoda</taxon>
        <taxon>Hexapoda</taxon>
        <taxon>Insecta</taxon>
        <taxon>Pterygota</taxon>
        <taxon>Neoptera</taxon>
        <taxon>Endopterygota</taxon>
        <taxon>Lepidoptera</taxon>
        <taxon>Glossata</taxon>
        <taxon>Ditrysia</taxon>
        <taxon>Papilionoidea</taxon>
        <taxon>Nymphalidae</taxon>
        <taxon>Danainae</taxon>
        <taxon>Danaini</taxon>
        <taxon>Danaina</taxon>
        <taxon>Danaus</taxon>
        <taxon>Danaus</taxon>
    </lineage>
</organism>
<keyword evidence="2" id="KW-1185">Reference proteome</keyword>
<dbReference type="KEGG" id="dpl:KGM_214230A"/>
<accession>A0A212F0R0</accession>
<sequence>MSIRPLCPELAKKAREELNEDAKTIESDLRSIKDWLSKQPHLRART</sequence>
<evidence type="ECO:0000313" key="2">
    <source>
        <dbReference type="Proteomes" id="UP000007151"/>
    </source>
</evidence>
<dbReference type="InParanoid" id="A0A212F0R0"/>
<feature type="non-terminal residue" evidence="1">
    <location>
        <position position="46"/>
    </location>
</feature>